<evidence type="ECO:0000256" key="4">
    <source>
        <dbReference type="ARBA" id="ARBA00023136"/>
    </source>
</evidence>
<dbReference type="Proteomes" id="UP000242699">
    <property type="component" value="Unassembled WGS sequence"/>
</dbReference>
<comment type="caution">
    <text evidence="8">The sequence shown here is derived from an EMBL/GenBank/DDBJ whole genome shotgun (WGS) entry which is preliminary data.</text>
</comment>
<dbReference type="AlphaFoldDB" id="A0A2T2WY25"/>
<evidence type="ECO:0000256" key="2">
    <source>
        <dbReference type="ARBA" id="ARBA00022692"/>
    </source>
</evidence>
<keyword evidence="4 6" id="KW-0472">Membrane</keyword>
<accession>A0A2T2WY25</accession>
<name>A0A2T2WY25_9FIRM</name>
<feature type="transmembrane region" description="Helical" evidence="6">
    <location>
        <begin position="21"/>
        <end position="37"/>
    </location>
</feature>
<keyword evidence="1" id="KW-1003">Cell membrane</keyword>
<protein>
    <recommendedName>
        <fullName evidence="7">Lipopolysaccharide assembly protein A domain-containing protein</fullName>
    </recommendedName>
</protein>
<feature type="compositionally biased region" description="Low complexity" evidence="5">
    <location>
        <begin position="92"/>
        <end position="102"/>
    </location>
</feature>
<dbReference type="InterPro" id="IPR010445">
    <property type="entry name" value="LapA_dom"/>
</dbReference>
<reference evidence="8 9" key="1">
    <citation type="journal article" date="2014" name="BMC Genomics">
        <title>Comparison of environmental and isolate Sulfobacillus genomes reveals diverse carbon, sulfur, nitrogen, and hydrogen metabolisms.</title>
        <authorList>
            <person name="Justice N.B."/>
            <person name="Norman A."/>
            <person name="Brown C.T."/>
            <person name="Singh A."/>
            <person name="Thomas B.C."/>
            <person name="Banfield J.F."/>
        </authorList>
    </citation>
    <scope>NUCLEOTIDE SEQUENCE [LARGE SCALE GENOMIC DNA]</scope>
    <source>
        <strain evidence="8">AMDSBA1</strain>
    </source>
</reference>
<dbReference type="Pfam" id="PF06305">
    <property type="entry name" value="LapA_dom"/>
    <property type="match status" value="1"/>
</dbReference>
<feature type="domain" description="Lipopolysaccharide assembly protein A" evidence="7">
    <location>
        <begin position="38"/>
        <end position="90"/>
    </location>
</feature>
<dbReference type="GO" id="GO:0005886">
    <property type="term" value="C:plasma membrane"/>
    <property type="evidence" value="ECO:0007669"/>
    <property type="project" value="InterPro"/>
</dbReference>
<evidence type="ECO:0000256" key="5">
    <source>
        <dbReference type="SAM" id="MobiDB-lite"/>
    </source>
</evidence>
<evidence type="ECO:0000313" key="9">
    <source>
        <dbReference type="Proteomes" id="UP000242699"/>
    </source>
</evidence>
<gene>
    <name evidence="8" type="ORF">C7B43_12475</name>
</gene>
<organism evidence="8 9">
    <name type="scientific">Sulfobacillus benefaciens</name>
    <dbReference type="NCBI Taxonomy" id="453960"/>
    <lineage>
        <taxon>Bacteria</taxon>
        <taxon>Bacillati</taxon>
        <taxon>Bacillota</taxon>
        <taxon>Clostridia</taxon>
        <taxon>Eubacteriales</taxon>
        <taxon>Clostridiales Family XVII. Incertae Sedis</taxon>
        <taxon>Sulfobacillus</taxon>
    </lineage>
</organism>
<evidence type="ECO:0000256" key="1">
    <source>
        <dbReference type="ARBA" id="ARBA00022475"/>
    </source>
</evidence>
<evidence type="ECO:0000259" key="7">
    <source>
        <dbReference type="Pfam" id="PF06305"/>
    </source>
</evidence>
<evidence type="ECO:0000256" key="6">
    <source>
        <dbReference type="SAM" id="Phobius"/>
    </source>
</evidence>
<feature type="region of interest" description="Disordered" evidence="5">
    <location>
        <begin position="88"/>
        <end position="126"/>
    </location>
</feature>
<dbReference type="EMBL" id="PXYT01000029">
    <property type="protein sequence ID" value="PSR27139.1"/>
    <property type="molecule type" value="Genomic_DNA"/>
</dbReference>
<feature type="compositionally biased region" description="Polar residues" evidence="5">
    <location>
        <begin position="113"/>
        <end position="126"/>
    </location>
</feature>
<keyword evidence="2 6" id="KW-0812">Transmembrane</keyword>
<feature type="transmembrane region" description="Helical" evidence="6">
    <location>
        <begin position="57"/>
        <end position="78"/>
    </location>
</feature>
<keyword evidence="3 6" id="KW-1133">Transmembrane helix</keyword>
<proteinExistence type="predicted"/>
<sequence length="126" mass="13776">MLFSVTRGGIVVNHEGRGLRKVIIWLFGAVIIAILALQNQHPVSLHIFFWQLPHISLALVVLVSLLLGASIGSGGMLWDRFKSRNRSKHLASSSSDDVVSSVLPRTEDVPQDHPTSSTDNAKKLNS</sequence>
<evidence type="ECO:0000313" key="8">
    <source>
        <dbReference type="EMBL" id="PSR27139.1"/>
    </source>
</evidence>
<evidence type="ECO:0000256" key="3">
    <source>
        <dbReference type="ARBA" id="ARBA00022989"/>
    </source>
</evidence>